<dbReference type="CDD" id="cd06581">
    <property type="entry name" value="TM_PBP1_LivM_like"/>
    <property type="match status" value="1"/>
</dbReference>
<sequence>MTAVRRHGLFLTIAIWLVLLLAGLVVDEWVLALLATYFAYGIFAMGLSLIWGQAGVLSFGQAIFFGAGAYSFALVTLGMLPWLGDSIAMGFLLALAVPTLLSGLVAWVTFAGRGLSGAHFAIVTLCAAAVAETAVTRADFLGGYNGLFGVPPMMIGGEMLEVSAQYFIMLLVALGVFAVLSLIIRSPYGTLLQAIREDENRVAHLGYDTRWLKSVAFIIAGALSGLAGALFAMQFGFVSPSLVGFALSTQVLIWVAVGGRSVLMAAFLGALIVPGAENTLSNILGDIWLLLIGALFVLAVVASRNGVLGALLRLPDPERFGRNADSETQKG</sequence>
<feature type="transmembrane region" description="Helical" evidence="6">
    <location>
        <begin position="120"/>
        <end position="144"/>
    </location>
</feature>
<name>A0AAW5R183_9HYPH</name>
<dbReference type="PANTHER" id="PTHR30482">
    <property type="entry name" value="HIGH-AFFINITY BRANCHED-CHAIN AMINO ACID TRANSPORT SYSTEM PERMEASE"/>
    <property type="match status" value="1"/>
</dbReference>
<dbReference type="Pfam" id="PF02653">
    <property type="entry name" value="BPD_transp_2"/>
    <property type="match status" value="1"/>
</dbReference>
<evidence type="ECO:0000256" key="5">
    <source>
        <dbReference type="ARBA" id="ARBA00023136"/>
    </source>
</evidence>
<proteinExistence type="predicted"/>
<feature type="transmembrane region" description="Helical" evidence="6">
    <location>
        <begin position="215"/>
        <end position="239"/>
    </location>
</feature>
<feature type="transmembrane region" description="Helical" evidence="6">
    <location>
        <begin position="32"/>
        <end position="51"/>
    </location>
</feature>
<evidence type="ECO:0000256" key="3">
    <source>
        <dbReference type="ARBA" id="ARBA00022692"/>
    </source>
</evidence>
<accession>A0AAW5R183</accession>
<feature type="transmembrane region" description="Helical" evidence="6">
    <location>
        <begin position="89"/>
        <end position="108"/>
    </location>
</feature>
<feature type="transmembrane region" description="Helical" evidence="6">
    <location>
        <begin position="7"/>
        <end position="26"/>
    </location>
</feature>
<dbReference type="RefSeq" id="WP_261617323.1">
    <property type="nucleotide sequence ID" value="NZ_JALIDZ010000008.1"/>
</dbReference>
<feature type="transmembrane region" description="Helical" evidence="6">
    <location>
        <begin position="287"/>
        <end position="312"/>
    </location>
</feature>
<comment type="caution">
    <text evidence="7">The sequence shown here is derived from an EMBL/GenBank/DDBJ whole genome shotgun (WGS) entry which is preliminary data.</text>
</comment>
<dbReference type="InterPro" id="IPR001851">
    <property type="entry name" value="ABC_transp_permease"/>
</dbReference>
<dbReference type="InterPro" id="IPR043428">
    <property type="entry name" value="LivM-like"/>
</dbReference>
<evidence type="ECO:0000313" key="8">
    <source>
        <dbReference type="Proteomes" id="UP001320898"/>
    </source>
</evidence>
<dbReference type="PANTHER" id="PTHR30482:SF4">
    <property type="entry name" value="SLR1201 PROTEIN"/>
    <property type="match status" value="1"/>
</dbReference>
<dbReference type="EMBL" id="JALIDZ010000008">
    <property type="protein sequence ID" value="MCT8973743.1"/>
    <property type="molecule type" value="Genomic_DNA"/>
</dbReference>
<keyword evidence="5 6" id="KW-0472">Membrane</keyword>
<feature type="transmembrane region" description="Helical" evidence="6">
    <location>
        <begin position="164"/>
        <end position="184"/>
    </location>
</feature>
<evidence type="ECO:0000256" key="1">
    <source>
        <dbReference type="ARBA" id="ARBA00004651"/>
    </source>
</evidence>
<dbReference type="AlphaFoldDB" id="A0AAW5R183"/>
<evidence type="ECO:0000256" key="4">
    <source>
        <dbReference type="ARBA" id="ARBA00022989"/>
    </source>
</evidence>
<feature type="transmembrane region" description="Helical" evidence="6">
    <location>
        <begin position="251"/>
        <end position="275"/>
    </location>
</feature>
<keyword evidence="2" id="KW-1003">Cell membrane</keyword>
<organism evidence="7 8">
    <name type="scientific">Microbaculum marinisediminis</name>
    <dbReference type="NCBI Taxonomy" id="2931392"/>
    <lineage>
        <taxon>Bacteria</taxon>
        <taxon>Pseudomonadati</taxon>
        <taxon>Pseudomonadota</taxon>
        <taxon>Alphaproteobacteria</taxon>
        <taxon>Hyphomicrobiales</taxon>
        <taxon>Tepidamorphaceae</taxon>
        <taxon>Microbaculum</taxon>
    </lineage>
</organism>
<keyword evidence="8" id="KW-1185">Reference proteome</keyword>
<dbReference type="GO" id="GO:0005886">
    <property type="term" value="C:plasma membrane"/>
    <property type="evidence" value="ECO:0007669"/>
    <property type="project" value="UniProtKB-SubCell"/>
</dbReference>
<evidence type="ECO:0000256" key="2">
    <source>
        <dbReference type="ARBA" id="ARBA00022475"/>
    </source>
</evidence>
<dbReference type="Proteomes" id="UP001320898">
    <property type="component" value="Unassembled WGS sequence"/>
</dbReference>
<feature type="transmembrane region" description="Helical" evidence="6">
    <location>
        <begin position="63"/>
        <end position="83"/>
    </location>
</feature>
<gene>
    <name evidence="7" type="ORF">MUB46_17905</name>
</gene>
<evidence type="ECO:0000256" key="6">
    <source>
        <dbReference type="SAM" id="Phobius"/>
    </source>
</evidence>
<keyword evidence="3 6" id="KW-0812">Transmembrane</keyword>
<keyword evidence="4 6" id="KW-1133">Transmembrane helix</keyword>
<comment type="subcellular location">
    <subcellularLocation>
        <location evidence="1">Cell membrane</location>
        <topology evidence="1">Multi-pass membrane protein</topology>
    </subcellularLocation>
</comment>
<dbReference type="GO" id="GO:0015658">
    <property type="term" value="F:branched-chain amino acid transmembrane transporter activity"/>
    <property type="evidence" value="ECO:0007669"/>
    <property type="project" value="InterPro"/>
</dbReference>
<evidence type="ECO:0000313" key="7">
    <source>
        <dbReference type="EMBL" id="MCT8973743.1"/>
    </source>
</evidence>
<protein>
    <submittedName>
        <fullName evidence="7">Branched-chain amino acid ABC transporter permease</fullName>
    </submittedName>
</protein>
<reference evidence="7 8" key="1">
    <citation type="submission" date="2022-04" db="EMBL/GenBank/DDBJ databases">
        <authorList>
            <person name="Ye Y.-Q."/>
            <person name="Du Z.-J."/>
        </authorList>
    </citation>
    <scope>NUCLEOTIDE SEQUENCE [LARGE SCALE GENOMIC DNA]</scope>
    <source>
        <strain evidence="7 8">A6E488</strain>
    </source>
</reference>